<sequence>MYEFYIRFDADNIGNKIEHNLLTGKINKAQEIHDTIQSSMLNLREIIKSHEDYVLLMSGCDDILIGTNCKNILEIEKYANFIRLTFQNLSNETLSTGIGKSIIDCLVNLRIAKISGKNIVVK</sequence>
<gene>
    <name evidence="2" type="ORF">J2Z28_005638</name>
</gene>
<evidence type="ECO:0000313" key="3">
    <source>
        <dbReference type="Proteomes" id="UP000810207"/>
    </source>
</evidence>
<evidence type="ECO:0000259" key="1">
    <source>
        <dbReference type="Pfam" id="PF18182"/>
    </source>
</evidence>
<name>A0ABS4S1P4_PAEXY</name>
<proteinExistence type="predicted"/>
<keyword evidence="3" id="KW-1185">Reference proteome</keyword>
<dbReference type="EMBL" id="JAGIKV010000030">
    <property type="protein sequence ID" value="MBP2248944.1"/>
    <property type="molecule type" value="Genomic_DNA"/>
</dbReference>
<dbReference type="NCBIfam" id="NF033576">
    <property type="entry name" value="mCpol"/>
    <property type="match status" value="1"/>
</dbReference>
<dbReference type="RefSeq" id="WP_211085294.1">
    <property type="nucleotide sequence ID" value="NZ_JAGIKV010000030.1"/>
</dbReference>
<comment type="caution">
    <text evidence="2">The sequence shown here is derived from an EMBL/GenBank/DDBJ whole genome shotgun (WGS) entry which is preliminary data.</text>
</comment>
<accession>A0ABS4S1P4</accession>
<dbReference type="Proteomes" id="UP000810207">
    <property type="component" value="Unassembled WGS sequence"/>
</dbReference>
<dbReference type="Gene3D" id="3.30.70.270">
    <property type="match status" value="1"/>
</dbReference>
<protein>
    <recommendedName>
        <fullName evidence="1">Minimal CRISPR polymerase domain-containing protein</fullName>
    </recommendedName>
</protein>
<reference evidence="2 3" key="1">
    <citation type="submission" date="2021-03" db="EMBL/GenBank/DDBJ databases">
        <title>Genomic Encyclopedia of Type Strains, Phase IV (KMG-IV): sequencing the most valuable type-strain genomes for metagenomic binning, comparative biology and taxonomic classification.</title>
        <authorList>
            <person name="Goeker M."/>
        </authorList>
    </citation>
    <scope>NUCLEOTIDE SEQUENCE [LARGE SCALE GENOMIC DNA]</scope>
    <source>
        <strain evidence="2 3">DSM 21292</strain>
    </source>
</reference>
<dbReference type="InterPro" id="IPR043128">
    <property type="entry name" value="Rev_trsase/Diguanyl_cyclase"/>
</dbReference>
<feature type="domain" description="Minimal CRISPR polymerase" evidence="1">
    <location>
        <begin position="5"/>
        <end position="121"/>
    </location>
</feature>
<dbReference type="InterPro" id="IPR040942">
    <property type="entry name" value="Minimal_Cpol"/>
</dbReference>
<organism evidence="2 3">
    <name type="scientific">Paenibacillus xylanexedens</name>
    <dbReference type="NCBI Taxonomy" id="528191"/>
    <lineage>
        <taxon>Bacteria</taxon>
        <taxon>Bacillati</taxon>
        <taxon>Bacillota</taxon>
        <taxon>Bacilli</taxon>
        <taxon>Bacillales</taxon>
        <taxon>Paenibacillaceae</taxon>
        <taxon>Paenibacillus</taxon>
    </lineage>
</organism>
<dbReference type="Pfam" id="PF18182">
    <property type="entry name" value="mCpol"/>
    <property type="match status" value="1"/>
</dbReference>
<evidence type="ECO:0000313" key="2">
    <source>
        <dbReference type="EMBL" id="MBP2248944.1"/>
    </source>
</evidence>